<evidence type="ECO:0008006" key="3">
    <source>
        <dbReference type="Google" id="ProtNLM"/>
    </source>
</evidence>
<evidence type="ECO:0000313" key="1">
    <source>
        <dbReference type="EMBL" id="MFC4247229.1"/>
    </source>
</evidence>
<protein>
    <recommendedName>
        <fullName evidence="3">HNH endonuclease</fullName>
    </recommendedName>
</protein>
<evidence type="ECO:0000313" key="2">
    <source>
        <dbReference type="Proteomes" id="UP001595821"/>
    </source>
</evidence>
<organism evidence="1 2">
    <name type="scientific">Natribaculum luteum</name>
    <dbReference type="NCBI Taxonomy" id="1586232"/>
    <lineage>
        <taxon>Archaea</taxon>
        <taxon>Methanobacteriati</taxon>
        <taxon>Methanobacteriota</taxon>
        <taxon>Stenosarchaea group</taxon>
        <taxon>Halobacteria</taxon>
        <taxon>Halobacteriales</taxon>
        <taxon>Natrialbaceae</taxon>
        <taxon>Natribaculum</taxon>
    </lineage>
</organism>
<dbReference type="Proteomes" id="UP001595821">
    <property type="component" value="Unassembled WGS sequence"/>
</dbReference>
<reference evidence="1 2" key="1">
    <citation type="journal article" date="2014" name="Int. J. Syst. Evol. Microbiol.">
        <title>Complete genome sequence of Corynebacterium casei LMG S-19264T (=DSM 44701T), isolated from a smear-ripened cheese.</title>
        <authorList>
            <consortium name="US DOE Joint Genome Institute (JGI-PGF)"/>
            <person name="Walter F."/>
            <person name="Albersmeier A."/>
            <person name="Kalinowski J."/>
            <person name="Ruckert C."/>
        </authorList>
    </citation>
    <scope>NUCLEOTIDE SEQUENCE [LARGE SCALE GENOMIC DNA]</scope>
    <source>
        <strain evidence="1 2">IBRC-M 10912</strain>
    </source>
</reference>
<comment type="caution">
    <text evidence="1">The sequence shown here is derived from an EMBL/GenBank/DDBJ whole genome shotgun (WGS) entry which is preliminary data.</text>
</comment>
<dbReference type="GeneID" id="71853874"/>
<sequence>MVTTIDLDDETDRWKWVCPRGHRSWEATNNHFWCAECARTYAGDDYDPEFDHLHNLASGETVHRDDLRLLTRAGPYDSLRGGSA</sequence>
<dbReference type="EMBL" id="JBHSDJ010000029">
    <property type="protein sequence ID" value="MFC4247229.1"/>
    <property type="molecule type" value="Genomic_DNA"/>
</dbReference>
<accession>A0ABD5NYZ0</accession>
<proteinExistence type="predicted"/>
<name>A0ABD5NYZ0_9EURY</name>
<gene>
    <name evidence="1" type="ORF">ACFOZ7_09500</name>
</gene>
<dbReference type="AlphaFoldDB" id="A0ABD5NYZ0"/>
<dbReference type="RefSeq" id="WP_246974694.1">
    <property type="nucleotide sequence ID" value="NZ_CP095397.1"/>
</dbReference>